<evidence type="ECO:0000313" key="2">
    <source>
        <dbReference type="EMBL" id="MYD91419.1"/>
    </source>
</evidence>
<dbReference type="AlphaFoldDB" id="A0A6B1DUM1"/>
<keyword evidence="1" id="KW-0812">Transmembrane</keyword>
<evidence type="ECO:0000256" key="1">
    <source>
        <dbReference type="SAM" id="Phobius"/>
    </source>
</evidence>
<organism evidence="2">
    <name type="scientific">Caldilineaceae bacterium SB0662_bin_9</name>
    <dbReference type="NCBI Taxonomy" id="2605258"/>
    <lineage>
        <taxon>Bacteria</taxon>
        <taxon>Bacillati</taxon>
        <taxon>Chloroflexota</taxon>
        <taxon>Caldilineae</taxon>
        <taxon>Caldilineales</taxon>
        <taxon>Caldilineaceae</taxon>
    </lineage>
</organism>
<keyword evidence="1" id="KW-1133">Transmembrane helix</keyword>
<feature type="transmembrane region" description="Helical" evidence="1">
    <location>
        <begin position="15"/>
        <end position="35"/>
    </location>
</feature>
<feature type="transmembrane region" description="Helical" evidence="1">
    <location>
        <begin position="117"/>
        <end position="135"/>
    </location>
</feature>
<protein>
    <submittedName>
        <fullName evidence="2">Uncharacterized protein</fullName>
    </submittedName>
</protein>
<accession>A0A6B1DUM1</accession>
<reference evidence="2" key="1">
    <citation type="submission" date="2019-09" db="EMBL/GenBank/DDBJ databases">
        <title>Characterisation of the sponge microbiome using genome-centric metagenomics.</title>
        <authorList>
            <person name="Engelberts J.P."/>
            <person name="Robbins S.J."/>
            <person name="De Goeij J.M."/>
            <person name="Aranda M."/>
            <person name="Bell S.C."/>
            <person name="Webster N.S."/>
        </authorList>
    </citation>
    <scope>NUCLEOTIDE SEQUENCE</scope>
    <source>
        <strain evidence="2">SB0662_bin_9</strain>
    </source>
</reference>
<feature type="transmembrane region" description="Helical" evidence="1">
    <location>
        <begin position="80"/>
        <end position="96"/>
    </location>
</feature>
<gene>
    <name evidence="2" type="ORF">F4Y08_13960</name>
</gene>
<keyword evidence="1" id="KW-0472">Membrane</keyword>
<name>A0A6B1DUM1_9CHLR</name>
<feature type="transmembrane region" description="Helical" evidence="1">
    <location>
        <begin position="47"/>
        <end position="68"/>
    </location>
</feature>
<sequence>MNETWLASLRLAHAYWLYPFGLLAAVVFALLAFTVLGRRPLPTRFPFLNRVFLVSADLQWLLGVLYWVASQQWSVRDESMIQFRHPVIMTAVWLMYRYGNNKMKHSLNAETAARDGFWYYSLAVIFLVIGVFQVMGS</sequence>
<dbReference type="EMBL" id="VXPY01000095">
    <property type="protein sequence ID" value="MYD91419.1"/>
    <property type="molecule type" value="Genomic_DNA"/>
</dbReference>
<comment type="caution">
    <text evidence="2">The sequence shown here is derived from an EMBL/GenBank/DDBJ whole genome shotgun (WGS) entry which is preliminary data.</text>
</comment>
<proteinExistence type="predicted"/>